<keyword evidence="1" id="KW-0472">Membrane</keyword>
<keyword evidence="1" id="KW-1133">Transmembrane helix</keyword>
<feature type="transmembrane region" description="Helical" evidence="1">
    <location>
        <begin position="64"/>
        <end position="87"/>
    </location>
</feature>
<dbReference type="EMBL" id="BLAB01000001">
    <property type="protein sequence ID" value="GER94745.1"/>
    <property type="molecule type" value="Genomic_DNA"/>
</dbReference>
<organism evidence="2">
    <name type="scientific">hot springs metagenome</name>
    <dbReference type="NCBI Taxonomy" id="433727"/>
    <lineage>
        <taxon>unclassified sequences</taxon>
        <taxon>metagenomes</taxon>
        <taxon>ecological metagenomes</taxon>
    </lineage>
</organism>
<proteinExistence type="predicted"/>
<feature type="transmembrane region" description="Helical" evidence="1">
    <location>
        <begin position="39"/>
        <end position="57"/>
    </location>
</feature>
<protein>
    <submittedName>
        <fullName evidence="2">Uncharacterized protein</fullName>
    </submittedName>
</protein>
<accession>A0A5J4L3C3</accession>
<comment type="caution">
    <text evidence="2">The sequence shown here is derived from an EMBL/GenBank/DDBJ whole genome shotgun (WGS) entry which is preliminary data.</text>
</comment>
<dbReference type="AlphaFoldDB" id="A0A5J4L3C3"/>
<keyword evidence="1" id="KW-0812">Transmembrane</keyword>
<sequence length="200" mass="22677">MGNKTYHIDIKDNVLTFSTSSFKAEKGSVLHSGIYNRELASSLASGALVMLLGFFFASKFKTTAVFFIVTLLFFIISFVIFRTYIFLEPILYIIIDKTKGDIAIVIRRIFRKRSITSSLSELNDIRQDYLSVTPENPDGIRLVEQVALQHGTVIPGFGQTSEFYTVELEFKDAKRFIIFSSEDHSIAEDIATKFKNFIKG</sequence>
<evidence type="ECO:0000313" key="2">
    <source>
        <dbReference type="EMBL" id="GER94745.1"/>
    </source>
</evidence>
<reference evidence="2" key="1">
    <citation type="submission" date="2019-10" db="EMBL/GenBank/DDBJ databases">
        <title>Metagenomic sequencing of thiosulfate-disproportionating enrichment culture.</title>
        <authorList>
            <person name="Umezawa K."/>
            <person name="Kojima H."/>
            <person name="Fukui M."/>
        </authorList>
    </citation>
    <scope>NUCLEOTIDE SEQUENCE</scope>
    <source>
        <strain evidence="2">45J</strain>
    </source>
</reference>
<gene>
    <name evidence="2" type="ORF">A45J_2509</name>
</gene>
<name>A0A5J4L3C3_9ZZZZ</name>
<evidence type="ECO:0000256" key="1">
    <source>
        <dbReference type="SAM" id="Phobius"/>
    </source>
</evidence>